<gene>
    <name evidence="1" type="ORF">EVAR_90540_1</name>
</gene>
<dbReference type="EMBL" id="BGZK01000988">
    <property type="protein sequence ID" value="GBP67690.1"/>
    <property type="molecule type" value="Genomic_DNA"/>
</dbReference>
<dbReference type="Proteomes" id="UP000299102">
    <property type="component" value="Unassembled WGS sequence"/>
</dbReference>
<reference evidence="1 2" key="1">
    <citation type="journal article" date="2019" name="Commun. Biol.">
        <title>The bagworm genome reveals a unique fibroin gene that provides high tensile strength.</title>
        <authorList>
            <person name="Kono N."/>
            <person name="Nakamura H."/>
            <person name="Ohtoshi R."/>
            <person name="Tomita M."/>
            <person name="Numata K."/>
            <person name="Arakawa K."/>
        </authorList>
    </citation>
    <scope>NUCLEOTIDE SEQUENCE [LARGE SCALE GENOMIC DNA]</scope>
</reference>
<sequence>MHPLKNIRFFFRVKNDHRAFSTRALPSVSVLPRVFTERTDISFGVICRRAAGSAATRVRVQCSMSLKMRQQRHLWFIPVSVCCRLAACNFFINKLTRLSPPTLARYEPVVANDLYHRMR</sequence>
<organism evidence="1 2">
    <name type="scientific">Eumeta variegata</name>
    <name type="common">Bagworm moth</name>
    <name type="synonym">Eumeta japonica</name>
    <dbReference type="NCBI Taxonomy" id="151549"/>
    <lineage>
        <taxon>Eukaryota</taxon>
        <taxon>Metazoa</taxon>
        <taxon>Ecdysozoa</taxon>
        <taxon>Arthropoda</taxon>
        <taxon>Hexapoda</taxon>
        <taxon>Insecta</taxon>
        <taxon>Pterygota</taxon>
        <taxon>Neoptera</taxon>
        <taxon>Endopterygota</taxon>
        <taxon>Lepidoptera</taxon>
        <taxon>Glossata</taxon>
        <taxon>Ditrysia</taxon>
        <taxon>Tineoidea</taxon>
        <taxon>Psychidae</taxon>
        <taxon>Oiketicinae</taxon>
        <taxon>Eumeta</taxon>
    </lineage>
</organism>
<keyword evidence="2" id="KW-1185">Reference proteome</keyword>
<evidence type="ECO:0000313" key="1">
    <source>
        <dbReference type="EMBL" id="GBP67690.1"/>
    </source>
</evidence>
<proteinExistence type="predicted"/>
<protein>
    <submittedName>
        <fullName evidence="1">Uncharacterized protein</fullName>
    </submittedName>
</protein>
<evidence type="ECO:0000313" key="2">
    <source>
        <dbReference type="Proteomes" id="UP000299102"/>
    </source>
</evidence>
<comment type="caution">
    <text evidence="1">The sequence shown here is derived from an EMBL/GenBank/DDBJ whole genome shotgun (WGS) entry which is preliminary data.</text>
</comment>
<dbReference type="AlphaFoldDB" id="A0A4C1XX08"/>
<name>A0A4C1XX08_EUMVA</name>
<accession>A0A4C1XX08</accession>